<reference evidence="3" key="1">
    <citation type="journal article" date="2020" name="Stud. Mycol.">
        <title>101 Dothideomycetes genomes: a test case for predicting lifestyles and emergence of pathogens.</title>
        <authorList>
            <person name="Haridas S."/>
            <person name="Albert R."/>
            <person name="Binder M."/>
            <person name="Bloem J."/>
            <person name="Labutti K."/>
            <person name="Salamov A."/>
            <person name="Andreopoulos B."/>
            <person name="Baker S."/>
            <person name="Barry K."/>
            <person name="Bills G."/>
            <person name="Bluhm B."/>
            <person name="Cannon C."/>
            <person name="Castanera R."/>
            <person name="Culley D."/>
            <person name="Daum C."/>
            <person name="Ezra D."/>
            <person name="Gonzalez J."/>
            <person name="Henrissat B."/>
            <person name="Kuo A."/>
            <person name="Liang C."/>
            <person name="Lipzen A."/>
            <person name="Lutzoni F."/>
            <person name="Magnuson J."/>
            <person name="Mondo S."/>
            <person name="Nolan M."/>
            <person name="Ohm R."/>
            <person name="Pangilinan J."/>
            <person name="Park H.-J."/>
            <person name="Ramirez L."/>
            <person name="Alfaro M."/>
            <person name="Sun H."/>
            <person name="Tritt A."/>
            <person name="Yoshinaga Y."/>
            <person name="Zwiers L.-H."/>
            <person name="Turgeon B."/>
            <person name="Goodwin S."/>
            <person name="Spatafora J."/>
            <person name="Crous P."/>
            <person name="Grigoriev I."/>
        </authorList>
    </citation>
    <scope>NUCLEOTIDE SEQUENCE</scope>
    <source>
        <strain evidence="3">CBS 122368</strain>
    </source>
</reference>
<keyword evidence="4" id="KW-1185">Reference proteome</keyword>
<dbReference type="EMBL" id="ML987191">
    <property type="protein sequence ID" value="KAF2252861.1"/>
    <property type="molecule type" value="Genomic_DNA"/>
</dbReference>
<organism evidence="3 4">
    <name type="scientific">Trematosphaeria pertusa</name>
    <dbReference type="NCBI Taxonomy" id="390896"/>
    <lineage>
        <taxon>Eukaryota</taxon>
        <taxon>Fungi</taxon>
        <taxon>Dikarya</taxon>
        <taxon>Ascomycota</taxon>
        <taxon>Pezizomycotina</taxon>
        <taxon>Dothideomycetes</taxon>
        <taxon>Pleosporomycetidae</taxon>
        <taxon>Pleosporales</taxon>
        <taxon>Massarineae</taxon>
        <taxon>Trematosphaeriaceae</taxon>
        <taxon>Trematosphaeria</taxon>
    </lineage>
</organism>
<evidence type="ECO:0000313" key="3">
    <source>
        <dbReference type="EMBL" id="KAF2252861.1"/>
    </source>
</evidence>
<dbReference type="AlphaFoldDB" id="A0A6A6IQX6"/>
<dbReference type="InterPro" id="IPR051678">
    <property type="entry name" value="AGP_Transferase"/>
</dbReference>
<protein>
    <recommendedName>
        <fullName evidence="2">Aminoglycoside phosphotransferase domain-containing protein</fullName>
    </recommendedName>
</protein>
<feature type="compositionally biased region" description="Low complexity" evidence="1">
    <location>
        <begin position="38"/>
        <end position="47"/>
    </location>
</feature>
<accession>A0A6A6IQX6</accession>
<dbReference type="InterPro" id="IPR002575">
    <property type="entry name" value="Aminoglycoside_PTrfase"/>
</dbReference>
<gene>
    <name evidence="3" type="ORF">BU26DRAFT_560207</name>
</gene>
<sequence>MSLTSVDSNACLVASVHGEAEEQNSLTLPLPGRDSSSRKPSVASVSADTEQLAPEEESDDDVDDAASETSTVVYGHEPFDTFKHKVYQLASQTFPEASSIQIQRMEGGSNNRVAGITVSPPLPKKYAPKWFKGRLQKLFKCPSYKKAEDYIIRVPRYDGESLERDVAALKVLGSRLSFQFLGWSNELNLEQWKCIAKRVTKLVSKIAAITSPCAGEICLGNLSCKAGSEIQVERFCVPRRGRVLPNFPKPNTWPALPQDPLAFMLEQCERWMELQNIQGECWDYIWNGFAAISKSLHERGWLDGPFALMHGDLLPYNLLVDVRGSKTVDISGILDWDSAIFAPKFMAYRAPLWLWLHADDGGDADEIEWNANLEPTTVRERELKQVFKNVASEEQTKFAFALEAMLARRLFQILKDGVFSSTAIEEAEAIIQEWKELHPEDKIPGDDEEDDPADLFDSDDEAEDE</sequence>
<evidence type="ECO:0000256" key="1">
    <source>
        <dbReference type="SAM" id="MobiDB-lite"/>
    </source>
</evidence>
<evidence type="ECO:0000259" key="2">
    <source>
        <dbReference type="Pfam" id="PF01636"/>
    </source>
</evidence>
<dbReference type="RefSeq" id="XP_033687865.1">
    <property type="nucleotide sequence ID" value="XM_033832778.1"/>
</dbReference>
<feature type="compositionally biased region" description="Basic and acidic residues" evidence="1">
    <location>
        <begin position="435"/>
        <end position="445"/>
    </location>
</feature>
<proteinExistence type="predicted"/>
<feature type="domain" description="Aminoglycoside phosphotransferase" evidence="2">
    <location>
        <begin position="247"/>
        <end position="339"/>
    </location>
</feature>
<dbReference type="GeneID" id="54586108"/>
<dbReference type="PANTHER" id="PTHR21310">
    <property type="entry name" value="AMINOGLYCOSIDE PHOSPHOTRANSFERASE-RELATED-RELATED"/>
    <property type="match status" value="1"/>
</dbReference>
<dbReference type="OrthoDB" id="10003767at2759"/>
<feature type="compositionally biased region" description="Acidic residues" evidence="1">
    <location>
        <begin position="53"/>
        <end position="66"/>
    </location>
</feature>
<dbReference type="Pfam" id="PF01636">
    <property type="entry name" value="APH"/>
    <property type="match status" value="1"/>
</dbReference>
<feature type="compositionally biased region" description="Acidic residues" evidence="1">
    <location>
        <begin position="446"/>
        <end position="465"/>
    </location>
</feature>
<dbReference type="InterPro" id="IPR011009">
    <property type="entry name" value="Kinase-like_dom_sf"/>
</dbReference>
<dbReference type="SUPFAM" id="SSF56112">
    <property type="entry name" value="Protein kinase-like (PK-like)"/>
    <property type="match status" value="1"/>
</dbReference>
<feature type="region of interest" description="Disordered" evidence="1">
    <location>
        <begin position="435"/>
        <end position="465"/>
    </location>
</feature>
<dbReference type="Proteomes" id="UP000800094">
    <property type="component" value="Unassembled WGS sequence"/>
</dbReference>
<feature type="region of interest" description="Disordered" evidence="1">
    <location>
        <begin position="17"/>
        <end position="67"/>
    </location>
</feature>
<evidence type="ECO:0000313" key="4">
    <source>
        <dbReference type="Proteomes" id="UP000800094"/>
    </source>
</evidence>
<dbReference type="PANTHER" id="PTHR21310:SF56">
    <property type="entry name" value="AMINOGLYCOSIDE PHOSPHOTRANSFERASE DOMAIN-CONTAINING PROTEIN"/>
    <property type="match status" value="1"/>
</dbReference>
<name>A0A6A6IQX6_9PLEO</name>